<evidence type="ECO:0000256" key="9">
    <source>
        <dbReference type="ARBA" id="ARBA00022605"/>
    </source>
</evidence>
<feature type="binding site" evidence="17">
    <location>
        <begin position="101"/>
        <end position="105"/>
    </location>
    <ligand>
        <name>NAD(+)</name>
        <dbReference type="ChEBI" id="CHEBI:57540"/>
    </ligand>
</feature>
<gene>
    <name evidence="17 20" type="primary">aroB</name>
    <name evidence="20" type="ORF">D7U36_01805</name>
    <name evidence="21" type="ORF">PROPAUS_0102</name>
</gene>
<keyword evidence="22" id="KW-1185">Reference proteome</keyword>
<evidence type="ECO:0000256" key="3">
    <source>
        <dbReference type="ARBA" id="ARBA00004496"/>
    </source>
</evidence>
<dbReference type="EMBL" id="RCIW01000002">
    <property type="protein sequence ID" value="RLP12748.1"/>
    <property type="molecule type" value="Genomic_DNA"/>
</dbReference>
<evidence type="ECO:0000313" key="21">
    <source>
        <dbReference type="EMBL" id="SYZ32227.1"/>
    </source>
</evidence>
<keyword evidence="16 17" id="KW-0170">Cobalt</keyword>
<keyword evidence="10 17" id="KW-0479">Metal-binding</keyword>
<dbReference type="HAMAP" id="MF_00110">
    <property type="entry name" value="DHQ_synthase"/>
    <property type="match status" value="1"/>
</dbReference>
<reference evidence="22" key="2">
    <citation type="submission" date="2018-08" db="EMBL/GenBank/DDBJ databases">
        <authorList>
            <person name="Hornung B."/>
        </authorList>
    </citation>
    <scope>NUCLEOTIDE SEQUENCE [LARGE SCALE GENOMIC DNA]</scope>
</reference>
<reference evidence="20 23" key="3">
    <citation type="submission" date="2018-10" db="EMBL/GenBank/DDBJ databases">
        <title>Propionibacterium australiense Genome Sequencing and Assembly.</title>
        <authorList>
            <person name="Bernier A.-M."/>
            <person name="Bernard K."/>
        </authorList>
    </citation>
    <scope>NUCLEOTIDE SEQUENCE [LARGE SCALE GENOMIC DNA]</scope>
    <source>
        <strain evidence="20 23">NML98A078</strain>
    </source>
</reference>
<evidence type="ECO:0000256" key="7">
    <source>
        <dbReference type="ARBA" id="ARBA00017684"/>
    </source>
</evidence>
<evidence type="ECO:0000256" key="5">
    <source>
        <dbReference type="ARBA" id="ARBA00005412"/>
    </source>
</evidence>
<dbReference type="NCBIfam" id="TIGR01357">
    <property type="entry name" value="aroB"/>
    <property type="match status" value="1"/>
</dbReference>
<evidence type="ECO:0000256" key="11">
    <source>
        <dbReference type="ARBA" id="ARBA00022741"/>
    </source>
</evidence>
<feature type="binding site" evidence="17">
    <location>
        <position position="249"/>
    </location>
    <ligand>
        <name>Zn(2+)</name>
        <dbReference type="ChEBI" id="CHEBI:29105"/>
    </ligand>
</feature>
<dbReference type="GO" id="GO:0009423">
    <property type="term" value="P:chorismate biosynthetic process"/>
    <property type="evidence" value="ECO:0007669"/>
    <property type="project" value="UniProtKB-UniRule"/>
</dbReference>
<keyword evidence="15 17" id="KW-0456">Lyase</keyword>
<dbReference type="GO" id="GO:0000166">
    <property type="term" value="F:nucleotide binding"/>
    <property type="evidence" value="ECO:0007669"/>
    <property type="project" value="UniProtKB-KW"/>
</dbReference>
<dbReference type="GO" id="GO:0003856">
    <property type="term" value="F:3-dehydroquinate synthase activity"/>
    <property type="evidence" value="ECO:0007669"/>
    <property type="project" value="UniProtKB-UniRule"/>
</dbReference>
<comment type="similarity">
    <text evidence="5 17">Belongs to the sugar phosphate cyclases superfamily. Dehydroquinate synthase family.</text>
</comment>
<dbReference type="GO" id="GO:0008652">
    <property type="term" value="P:amino acid biosynthetic process"/>
    <property type="evidence" value="ECO:0007669"/>
    <property type="project" value="UniProtKB-KW"/>
</dbReference>
<dbReference type="Proteomes" id="UP000263928">
    <property type="component" value="Unassembled WGS sequence"/>
</dbReference>
<feature type="binding site" evidence="17">
    <location>
        <position position="180"/>
    </location>
    <ligand>
        <name>Zn(2+)</name>
        <dbReference type="ChEBI" id="CHEBI:29105"/>
    </ligand>
</feature>
<comment type="cofactor">
    <cofactor evidence="2 17">
        <name>NAD(+)</name>
        <dbReference type="ChEBI" id="CHEBI:57540"/>
    </cofactor>
</comment>
<dbReference type="InterPro" id="IPR050071">
    <property type="entry name" value="Dehydroquinate_synthase"/>
</dbReference>
<evidence type="ECO:0000256" key="13">
    <source>
        <dbReference type="ARBA" id="ARBA00023027"/>
    </source>
</evidence>
<comment type="function">
    <text evidence="17">Catalyzes the conversion of 3-deoxy-D-arabino-heptulosonate 7-phosphate (DAHP) to dehydroquinate (DHQ).</text>
</comment>
<dbReference type="GO" id="GO:0046872">
    <property type="term" value="F:metal ion binding"/>
    <property type="evidence" value="ECO:0007669"/>
    <property type="project" value="UniProtKB-KW"/>
</dbReference>
<keyword evidence="9 17" id="KW-0028">Amino-acid biosynthesis</keyword>
<accession>A0A383S2R1</accession>
<dbReference type="Pfam" id="PF01761">
    <property type="entry name" value="DHQ_synthase"/>
    <property type="match status" value="1"/>
</dbReference>
<dbReference type="InterPro" id="IPR030963">
    <property type="entry name" value="DHQ_synth_fam"/>
</dbReference>
<organism evidence="21 22">
    <name type="scientific">Propionibacterium australiense</name>
    <dbReference type="NCBI Taxonomy" id="119981"/>
    <lineage>
        <taxon>Bacteria</taxon>
        <taxon>Bacillati</taxon>
        <taxon>Actinomycetota</taxon>
        <taxon>Actinomycetes</taxon>
        <taxon>Propionibacteriales</taxon>
        <taxon>Propionibacteriaceae</taxon>
        <taxon>Propionibacterium</taxon>
    </lineage>
</organism>
<evidence type="ECO:0000256" key="15">
    <source>
        <dbReference type="ARBA" id="ARBA00023239"/>
    </source>
</evidence>
<evidence type="ECO:0000259" key="18">
    <source>
        <dbReference type="Pfam" id="PF01761"/>
    </source>
</evidence>
<feature type="binding site" evidence="17">
    <location>
        <position position="147"/>
    </location>
    <ligand>
        <name>NAD(+)</name>
        <dbReference type="ChEBI" id="CHEBI:57540"/>
    </ligand>
</feature>
<keyword evidence="14 17" id="KW-0057">Aromatic amino acid biosynthesis</keyword>
<evidence type="ECO:0000256" key="17">
    <source>
        <dbReference type="HAMAP-Rule" id="MF_00110"/>
    </source>
</evidence>
<evidence type="ECO:0000259" key="19">
    <source>
        <dbReference type="Pfam" id="PF24621"/>
    </source>
</evidence>
<comment type="pathway">
    <text evidence="4 17">Metabolic intermediate biosynthesis; chorismate biosynthesis; chorismate from D-erythrose 4-phosphate and phosphoenolpyruvate: step 2/7.</text>
</comment>
<feature type="domain" description="3-dehydroquinate synthase N-terminal" evidence="18">
    <location>
        <begin position="63"/>
        <end position="175"/>
    </location>
</feature>
<feature type="binding site" evidence="17">
    <location>
        <begin position="125"/>
        <end position="126"/>
    </location>
    <ligand>
        <name>NAD(+)</name>
        <dbReference type="ChEBI" id="CHEBI:57540"/>
    </ligand>
</feature>
<evidence type="ECO:0000256" key="12">
    <source>
        <dbReference type="ARBA" id="ARBA00022833"/>
    </source>
</evidence>
<evidence type="ECO:0000256" key="1">
    <source>
        <dbReference type="ARBA" id="ARBA00001393"/>
    </source>
</evidence>
<comment type="catalytic activity">
    <reaction evidence="1 17">
        <text>7-phospho-2-dehydro-3-deoxy-D-arabino-heptonate = 3-dehydroquinate + phosphate</text>
        <dbReference type="Rhea" id="RHEA:21968"/>
        <dbReference type="ChEBI" id="CHEBI:32364"/>
        <dbReference type="ChEBI" id="CHEBI:43474"/>
        <dbReference type="ChEBI" id="CHEBI:58394"/>
        <dbReference type="EC" id="4.2.3.4"/>
    </reaction>
</comment>
<evidence type="ECO:0000256" key="6">
    <source>
        <dbReference type="ARBA" id="ARBA00013031"/>
    </source>
</evidence>
<dbReference type="Proteomes" id="UP000279336">
    <property type="component" value="Unassembled WGS sequence"/>
</dbReference>
<dbReference type="InterPro" id="IPR016037">
    <property type="entry name" value="DHQ_synth_AroB"/>
</dbReference>
<evidence type="ECO:0000256" key="16">
    <source>
        <dbReference type="ARBA" id="ARBA00023285"/>
    </source>
</evidence>
<evidence type="ECO:0000313" key="22">
    <source>
        <dbReference type="Proteomes" id="UP000263928"/>
    </source>
</evidence>
<comment type="cofactor">
    <cofactor evidence="17">
        <name>Co(2+)</name>
        <dbReference type="ChEBI" id="CHEBI:48828"/>
    </cofactor>
    <cofactor evidence="17">
        <name>Zn(2+)</name>
        <dbReference type="ChEBI" id="CHEBI:29105"/>
    </cofactor>
    <text evidence="17">Binds 1 divalent metal cation per subunit. Can use either Co(2+) or Zn(2+).</text>
</comment>
<dbReference type="InterPro" id="IPR030960">
    <property type="entry name" value="DHQS/DOIS_N"/>
</dbReference>
<feature type="binding site" evidence="17">
    <location>
        <position position="265"/>
    </location>
    <ligand>
        <name>Zn(2+)</name>
        <dbReference type="ChEBI" id="CHEBI:29105"/>
    </ligand>
</feature>
<dbReference type="RefSeq" id="WP_119160606.1">
    <property type="nucleotide sequence ID" value="NZ_LR134442.1"/>
</dbReference>
<comment type="caution">
    <text evidence="17">Lacks conserved residue(s) required for the propagation of feature annotation.</text>
</comment>
<evidence type="ECO:0000256" key="2">
    <source>
        <dbReference type="ARBA" id="ARBA00001911"/>
    </source>
</evidence>
<dbReference type="InterPro" id="IPR056179">
    <property type="entry name" value="DHQS_C"/>
</dbReference>
<keyword evidence="13 17" id="KW-0520">NAD</keyword>
<comment type="subcellular location">
    <subcellularLocation>
        <location evidence="3 17">Cytoplasm</location>
    </subcellularLocation>
</comment>
<dbReference type="PANTHER" id="PTHR43622:SF7">
    <property type="entry name" value="3-DEHYDROQUINATE SYNTHASE, CHLOROPLASTIC"/>
    <property type="match status" value="1"/>
</dbReference>
<dbReference type="Pfam" id="PF24621">
    <property type="entry name" value="DHQS_C"/>
    <property type="match status" value="1"/>
</dbReference>
<dbReference type="GO" id="GO:0009073">
    <property type="term" value="P:aromatic amino acid family biosynthetic process"/>
    <property type="evidence" value="ECO:0007669"/>
    <property type="project" value="UniProtKB-KW"/>
</dbReference>
<keyword evidence="12 17" id="KW-0862">Zinc</keyword>
<dbReference type="UniPathway" id="UPA00053">
    <property type="reaction ID" value="UER00085"/>
</dbReference>
<evidence type="ECO:0000256" key="10">
    <source>
        <dbReference type="ARBA" id="ARBA00022723"/>
    </source>
</evidence>
<protein>
    <recommendedName>
        <fullName evidence="7 17">3-dehydroquinate synthase</fullName>
        <shortName evidence="17">DHQS</shortName>
        <ecNumber evidence="6 17">4.2.3.4</ecNumber>
    </recommendedName>
</protein>
<feature type="domain" description="3-dehydroquinate synthase C-terminal" evidence="19">
    <location>
        <begin position="177"/>
        <end position="325"/>
    </location>
</feature>
<evidence type="ECO:0000256" key="4">
    <source>
        <dbReference type="ARBA" id="ARBA00004661"/>
    </source>
</evidence>
<name>A0A383S2R1_9ACTN</name>
<evidence type="ECO:0000313" key="20">
    <source>
        <dbReference type="EMBL" id="RLP12748.1"/>
    </source>
</evidence>
<keyword evidence="11 17" id="KW-0547">Nucleotide-binding</keyword>
<dbReference type="EC" id="4.2.3.4" evidence="6 17"/>
<dbReference type="SUPFAM" id="SSF56796">
    <property type="entry name" value="Dehydroquinate synthase-like"/>
    <property type="match status" value="1"/>
</dbReference>
<dbReference type="Gene3D" id="3.40.50.1970">
    <property type="match status" value="1"/>
</dbReference>
<reference evidence="21" key="1">
    <citation type="submission" date="2018-08" db="EMBL/GenBank/DDBJ databases">
        <authorList>
            <person name="Ferrada E.E."/>
            <person name="Latorre B.A."/>
        </authorList>
    </citation>
    <scope>NUCLEOTIDE SEQUENCE [LARGE SCALE GENOMIC DNA]</scope>
    <source>
        <strain evidence="21">Propionibacterium_australiense1</strain>
    </source>
</reference>
<dbReference type="PIRSF" id="PIRSF001455">
    <property type="entry name" value="DHQ_synth"/>
    <property type="match status" value="1"/>
</dbReference>
<feature type="binding site" evidence="17">
    <location>
        <position position="138"/>
    </location>
    <ligand>
        <name>NAD(+)</name>
        <dbReference type="ChEBI" id="CHEBI:57540"/>
    </ligand>
</feature>
<evidence type="ECO:0000256" key="14">
    <source>
        <dbReference type="ARBA" id="ARBA00023141"/>
    </source>
</evidence>
<keyword evidence="8 17" id="KW-0963">Cytoplasm</keyword>
<dbReference type="PANTHER" id="PTHR43622">
    <property type="entry name" value="3-DEHYDROQUINATE SYNTHASE"/>
    <property type="match status" value="1"/>
</dbReference>
<dbReference type="EMBL" id="UNQJ01000001">
    <property type="protein sequence ID" value="SYZ32227.1"/>
    <property type="molecule type" value="Genomic_DNA"/>
</dbReference>
<dbReference type="CDD" id="cd08195">
    <property type="entry name" value="DHQS"/>
    <property type="match status" value="1"/>
</dbReference>
<dbReference type="AlphaFoldDB" id="A0A383S2R1"/>
<dbReference type="OrthoDB" id="9806583at2"/>
<evidence type="ECO:0000256" key="8">
    <source>
        <dbReference type="ARBA" id="ARBA00022490"/>
    </source>
</evidence>
<proteinExistence type="inferred from homology"/>
<dbReference type="Gene3D" id="1.20.1090.10">
    <property type="entry name" value="Dehydroquinate synthase-like - alpha domain"/>
    <property type="match status" value="1"/>
</dbReference>
<evidence type="ECO:0000313" key="23">
    <source>
        <dbReference type="Proteomes" id="UP000279336"/>
    </source>
</evidence>
<dbReference type="GO" id="GO:0005737">
    <property type="term" value="C:cytoplasm"/>
    <property type="evidence" value="ECO:0007669"/>
    <property type="project" value="UniProtKB-SubCell"/>
</dbReference>
<sequence>MTVVDFATEKPYQAIIGPGVLEQLGRYVGAAAKVAVLHAPPLSGVAGRAADVVRAAGAEPVLVELPGGESAKTPQVLAECWSTLATADFTRGDLVVGIGGGASTDLAGFIAATWMRGIRWVSVPTTVLAMVDAGIGGKTGADLPEGKNLIGAFWEPSAVLEDTDLLGTLPIGELRAGLGEVIKHGFIADSRTLELIAASPAEALDPASPLLAELIARSVQVKARVVGTDLRESMSVGDEVGREQLNYGHTMGHAIEAGEHYTRRHGECVGLGMVFAAELAHRTIGLAAEHVDRHRRMLELVGLPTRYQGIGWQRARELMARDKKTRGTTLRFVGLRAPGEVTMIVDPPERALLGAWDALTG</sequence>